<name>A0A286RJN6_9BACT</name>
<dbReference type="PANTHER" id="PTHR44943">
    <property type="entry name" value="CELLULOSE SYNTHASE OPERON PROTEIN C"/>
    <property type="match status" value="1"/>
</dbReference>
<keyword evidence="6" id="KW-1185">Reference proteome</keyword>
<evidence type="ECO:0000313" key="5">
    <source>
        <dbReference type="EMBL" id="ASV76167.1"/>
    </source>
</evidence>
<evidence type="ECO:0000256" key="2">
    <source>
        <dbReference type="ARBA" id="ARBA00022803"/>
    </source>
</evidence>
<feature type="compositionally biased region" description="Polar residues" evidence="4">
    <location>
        <begin position="36"/>
        <end position="74"/>
    </location>
</feature>
<dbReference type="Pfam" id="PF13432">
    <property type="entry name" value="TPR_16"/>
    <property type="match status" value="2"/>
</dbReference>
<dbReference type="OrthoDB" id="215821at2"/>
<dbReference type="Proteomes" id="UP000215086">
    <property type="component" value="Chromosome"/>
</dbReference>
<dbReference type="InterPro" id="IPR019734">
    <property type="entry name" value="TPR_rpt"/>
</dbReference>
<dbReference type="SMART" id="SM00028">
    <property type="entry name" value="TPR"/>
    <property type="match status" value="5"/>
</dbReference>
<evidence type="ECO:0000256" key="1">
    <source>
        <dbReference type="ARBA" id="ARBA00022737"/>
    </source>
</evidence>
<dbReference type="PANTHER" id="PTHR44943:SF8">
    <property type="entry name" value="TPR REPEAT-CONTAINING PROTEIN MJ0263"/>
    <property type="match status" value="1"/>
</dbReference>
<feature type="repeat" description="TPR" evidence="3">
    <location>
        <begin position="210"/>
        <end position="243"/>
    </location>
</feature>
<dbReference type="AlphaFoldDB" id="A0A286RJN6"/>
<dbReference type="KEGG" id="ttf:THTE_3566"/>
<proteinExistence type="predicted"/>
<dbReference type="EMBL" id="CP018477">
    <property type="protein sequence ID" value="ASV76167.1"/>
    <property type="molecule type" value="Genomic_DNA"/>
</dbReference>
<evidence type="ECO:0000256" key="4">
    <source>
        <dbReference type="SAM" id="MobiDB-lite"/>
    </source>
</evidence>
<reference evidence="5 6" key="1">
    <citation type="journal article" name="Front. Microbiol.">
        <title>Sugar Metabolism of the First Thermophilic Planctomycete Thermogutta terrifontis: Comparative Genomic and Transcriptomic Approaches.</title>
        <authorList>
            <person name="Elcheninov A.G."/>
            <person name="Menzel P."/>
            <person name="Gudbergsdottir S.R."/>
            <person name="Slesarev A.I."/>
            <person name="Kadnikov V.V."/>
            <person name="Krogh A."/>
            <person name="Bonch-Osmolovskaya E.A."/>
            <person name="Peng X."/>
            <person name="Kublanov I.V."/>
        </authorList>
    </citation>
    <scope>NUCLEOTIDE SEQUENCE [LARGE SCALE GENOMIC DNA]</scope>
    <source>
        <strain evidence="5 6">R1</strain>
    </source>
</reference>
<dbReference type="PROSITE" id="PS51257">
    <property type="entry name" value="PROKAR_LIPOPROTEIN"/>
    <property type="match status" value="1"/>
</dbReference>
<accession>A0A286RJN6</accession>
<dbReference type="InterPro" id="IPR011990">
    <property type="entry name" value="TPR-like_helical_dom_sf"/>
</dbReference>
<feature type="region of interest" description="Disordered" evidence="4">
    <location>
        <begin position="308"/>
        <end position="345"/>
    </location>
</feature>
<dbReference type="Pfam" id="PF13181">
    <property type="entry name" value="TPR_8"/>
    <property type="match status" value="1"/>
</dbReference>
<dbReference type="SUPFAM" id="SSF48452">
    <property type="entry name" value="TPR-like"/>
    <property type="match status" value="1"/>
</dbReference>
<feature type="repeat" description="TPR" evidence="3">
    <location>
        <begin position="112"/>
        <end position="145"/>
    </location>
</feature>
<dbReference type="InterPro" id="IPR051685">
    <property type="entry name" value="Ycf3/AcsC/BcsC/TPR_MFPF"/>
</dbReference>
<evidence type="ECO:0000256" key="3">
    <source>
        <dbReference type="PROSITE-ProRule" id="PRU00339"/>
    </source>
</evidence>
<dbReference type="RefSeq" id="WP_095416016.1">
    <property type="nucleotide sequence ID" value="NZ_CP018477.1"/>
</dbReference>
<sequence>MTRTGRNIGAWRVVTGLVIAGALTWCGCRSYPWSPESMTGSRQGPSSGLANQASRNAAPDQVSSPKQPKKNPQQDAEYAAQLAKARTLERAGKLDAAREIYERLIVWAPDRYEAYHRLAVVCDRQQRFLEAESLYAQAIRLNPKDPDLFNDLGYCYLLQGKLDKAERALLKAVGISPANERYRNNLGLVYGYQGRYQEALDQFRRGGSEADAWYNLAYVQWVRTEVDAARQSLEKALAINPGHELARETLVRLSTGQSFFPDDAIASRSWQPYQNAPETIAGSDVPTPSDDVKQAAFQASSGTLRLGLRDRPSTQTQLDVARSSWAQRVREQSHVLSPPDGESLY</sequence>
<dbReference type="Gene3D" id="1.25.40.10">
    <property type="entry name" value="Tetratricopeptide repeat domain"/>
    <property type="match status" value="1"/>
</dbReference>
<gene>
    <name evidence="5" type="ORF">THTE_3566</name>
</gene>
<feature type="region of interest" description="Disordered" evidence="4">
    <location>
        <begin position="36"/>
        <end position="75"/>
    </location>
</feature>
<keyword evidence="1" id="KW-0677">Repeat</keyword>
<organism evidence="5 6">
    <name type="scientific">Thermogutta terrifontis</name>
    <dbReference type="NCBI Taxonomy" id="1331910"/>
    <lineage>
        <taxon>Bacteria</taxon>
        <taxon>Pseudomonadati</taxon>
        <taxon>Planctomycetota</taxon>
        <taxon>Planctomycetia</taxon>
        <taxon>Pirellulales</taxon>
        <taxon>Thermoguttaceae</taxon>
        <taxon>Thermogutta</taxon>
    </lineage>
</organism>
<keyword evidence="2 3" id="KW-0802">TPR repeat</keyword>
<protein>
    <submittedName>
        <fullName evidence="5">Flp pilus assembly protein TadD, contains TPR repeat</fullName>
    </submittedName>
</protein>
<feature type="repeat" description="TPR" evidence="3">
    <location>
        <begin position="146"/>
        <end position="179"/>
    </location>
</feature>
<evidence type="ECO:0000313" key="6">
    <source>
        <dbReference type="Proteomes" id="UP000215086"/>
    </source>
</evidence>
<dbReference type="PROSITE" id="PS50005">
    <property type="entry name" value="TPR"/>
    <property type="match status" value="3"/>
</dbReference>